<dbReference type="RefSeq" id="WP_204544327.1">
    <property type="nucleotide sequence ID" value="NZ_JAFBFI010000013.1"/>
</dbReference>
<name>A0ABS2QK54_9BACI</name>
<keyword evidence="2" id="KW-1185">Reference proteome</keyword>
<gene>
    <name evidence="1" type="ORF">JOC77_002978</name>
</gene>
<evidence type="ECO:0000313" key="1">
    <source>
        <dbReference type="EMBL" id="MBM7693538.1"/>
    </source>
</evidence>
<organism evidence="1 2">
    <name type="scientific">Peribacillus deserti</name>
    <dbReference type="NCBI Taxonomy" id="673318"/>
    <lineage>
        <taxon>Bacteria</taxon>
        <taxon>Bacillati</taxon>
        <taxon>Bacillota</taxon>
        <taxon>Bacilli</taxon>
        <taxon>Bacillales</taxon>
        <taxon>Bacillaceae</taxon>
        <taxon>Peribacillus</taxon>
    </lineage>
</organism>
<protein>
    <submittedName>
        <fullName evidence="1">Uncharacterized protein</fullName>
    </submittedName>
</protein>
<proteinExistence type="predicted"/>
<comment type="caution">
    <text evidence="1">The sequence shown here is derived from an EMBL/GenBank/DDBJ whole genome shotgun (WGS) entry which is preliminary data.</text>
</comment>
<evidence type="ECO:0000313" key="2">
    <source>
        <dbReference type="Proteomes" id="UP000823486"/>
    </source>
</evidence>
<dbReference type="EMBL" id="JAFBFI010000013">
    <property type="protein sequence ID" value="MBM7693538.1"/>
    <property type="molecule type" value="Genomic_DNA"/>
</dbReference>
<accession>A0ABS2QK54</accession>
<sequence>METKRECIGRFTNSKSLNIDLFIKYDKTYHYMVEERWRETTQKNYYTFGDFNSIEELLLDIKHRVSKEFSKYPVENINEKIESSLVGKNSSLNNLLEAALSNIAYFDAAI</sequence>
<dbReference type="Proteomes" id="UP000823486">
    <property type="component" value="Unassembled WGS sequence"/>
</dbReference>
<reference evidence="1 2" key="1">
    <citation type="submission" date="2021-01" db="EMBL/GenBank/DDBJ databases">
        <title>Genomic Encyclopedia of Type Strains, Phase IV (KMG-IV): sequencing the most valuable type-strain genomes for metagenomic binning, comparative biology and taxonomic classification.</title>
        <authorList>
            <person name="Goeker M."/>
        </authorList>
    </citation>
    <scope>NUCLEOTIDE SEQUENCE [LARGE SCALE GENOMIC DNA]</scope>
    <source>
        <strain evidence="1 2">DSM 105482</strain>
    </source>
</reference>